<keyword evidence="3" id="KW-1185">Reference proteome</keyword>
<evidence type="ECO:0000313" key="3">
    <source>
        <dbReference type="Proteomes" id="UP000823775"/>
    </source>
</evidence>
<evidence type="ECO:0000256" key="1">
    <source>
        <dbReference type="SAM" id="MobiDB-lite"/>
    </source>
</evidence>
<proteinExistence type="predicted"/>
<organism evidence="2 3">
    <name type="scientific">Datura stramonium</name>
    <name type="common">Jimsonweed</name>
    <name type="synonym">Common thornapple</name>
    <dbReference type="NCBI Taxonomy" id="4076"/>
    <lineage>
        <taxon>Eukaryota</taxon>
        <taxon>Viridiplantae</taxon>
        <taxon>Streptophyta</taxon>
        <taxon>Embryophyta</taxon>
        <taxon>Tracheophyta</taxon>
        <taxon>Spermatophyta</taxon>
        <taxon>Magnoliopsida</taxon>
        <taxon>eudicotyledons</taxon>
        <taxon>Gunneridae</taxon>
        <taxon>Pentapetalae</taxon>
        <taxon>asterids</taxon>
        <taxon>lamiids</taxon>
        <taxon>Solanales</taxon>
        <taxon>Solanaceae</taxon>
        <taxon>Solanoideae</taxon>
        <taxon>Datureae</taxon>
        <taxon>Datura</taxon>
    </lineage>
</organism>
<sequence>MSCNAFRSWRKDIAAVALAAKLSNETDKNHVSIPGLFSTAIEAMKDDPSETGYDMEKSPPDMRHVVCLEEQHQGSGGMKRKMTRKADTSASYGKPAGVDSVVN</sequence>
<protein>
    <submittedName>
        <fullName evidence="2">Uncharacterized protein</fullName>
    </submittedName>
</protein>
<dbReference type="EMBL" id="JACEIK010001929">
    <property type="protein sequence ID" value="MCD7473165.1"/>
    <property type="molecule type" value="Genomic_DNA"/>
</dbReference>
<name>A0ABS8TNP9_DATST</name>
<gene>
    <name evidence="2" type="ORF">HAX54_014802</name>
</gene>
<reference evidence="2 3" key="1">
    <citation type="journal article" date="2021" name="BMC Genomics">
        <title>Datura genome reveals duplications of psychoactive alkaloid biosynthetic genes and high mutation rate following tissue culture.</title>
        <authorList>
            <person name="Rajewski A."/>
            <person name="Carter-House D."/>
            <person name="Stajich J."/>
            <person name="Litt A."/>
        </authorList>
    </citation>
    <scope>NUCLEOTIDE SEQUENCE [LARGE SCALE GENOMIC DNA]</scope>
    <source>
        <strain evidence="2">AR-01</strain>
    </source>
</reference>
<comment type="caution">
    <text evidence="2">The sequence shown here is derived from an EMBL/GenBank/DDBJ whole genome shotgun (WGS) entry which is preliminary data.</text>
</comment>
<dbReference type="Proteomes" id="UP000823775">
    <property type="component" value="Unassembled WGS sequence"/>
</dbReference>
<feature type="region of interest" description="Disordered" evidence="1">
    <location>
        <begin position="70"/>
        <end position="103"/>
    </location>
</feature>
<evidence type="ECO:0000313" key="2">
    <source>
        <dbReference type="EMBL" id="MCD7473165.1"/>
    </source>
</evidence>
<accession>A0ABS8TNP9</accession>